<dbReference type="AlphaFoldDB" id="A0A7V1CWX8"/>
<dbReference type="CDD" id="cd03145">
    <property type="entry name" value="GAT1_cyanophycinase"/>
    <property type="match status" value="1"/>
</dbReference>
<dbReference type="PANTHER" id="PTHR36175">
    <property type="entry name" value="CYANOPHYCINASE"/>
    <property type="match status" value="1"/>
</dbReference>
<reference evidence="2" key="1">
    <citation type="journal article" date="2020" name="mSystems">
        <title>Genome- and Community-Level Interaction Insights into Carbon Utilization and Element Cycling Functions of Hydrothermarchaeota in Hydrothermal Sediment.</title>
        <authorList>
            <person name="Zhou Z."/>
            <person name="Liu Y."/>
            <person name="Xu W."/>
            <person name="Pan J."/>
            <person name="Luo Z.H."/>
            <person name="Li M."/>
        </authorList>
    </citation>
    <scope>NUCLEOTIDE SEQUENCE [LARGE SCALE GENOMIC DNA]</scope>
    <source>
        <strain evidence="2">HyVt-346</strain>
    </source>
</reference>
<organism evidence="2">
    <name type="scientific">Pseudoalteromonas prydzensis</name>
    <dbReference type="NCBI Taxonomy" id="182141"/>
    <lineage>
        <taxon>Bacteria</taxon>
        <taxon>Pseudomonadati</taxon>
        <taxon>Pseudomonadota</taxon>
        <taxon>Gammaproteobacteria</taxon>
        <taxon>Alteromonadales</taxon>
        <taxon>Pseudoalteromonadaceae</taxon>
        <taxon>Pseudoalteromonas</taxon>
    </lineage>
</organism>
<feature type="active site" description="Charge relay system" evidence="1">
    <location>
        <position position="322"/>
    </location>
</feature>
<evidence type="ECO:0000256" key="1">
    <source>
        <dbReference type="PIRSR" id="PIRSR032067-1"/>
    </source>
</evidence>
<proteinExistence type="predicted"/>
<evidence type="ECO:0000313" key="2">
    <source>
        <dbReference type="EMBL" id="HEA15851.1"/>
    </source>
</evidence>
<name>A0A7V1CWX8_9GAMM</name>
<dbReference type="PANTHER" id="PTHR36175:SF1">
    <property type="entry name" value="CYANOPHYCINASE"/>
    <property type="match status" value="1"/>
</dbReference>
<dbReference type="Gene3D" id="3.40.50.880">
    <property type="match status" value="1"/>
</dbReference>
<accession>A0A7V1CWX8</accession>
<dbReference type="Proteomes" id="UP000886188">
    <property type="component" value="Unassembled WGS sequence"/>
</dbReference>
<gene>
    <name evidence="2" type="ORF">ENH88_05250</name>
</gene>
<protein>
    <submittedName>
        <fullName evidence="2">Cyanophycinase</fullName>
    </submittedName>
</protein>
<comment type="caution">
    <text evidence="2">The sequence shown here is derived from an EMBL/GenBank/DDBJ whole genome shotgun (WGS) entry which is preliminary data.</text>
</comment>
<dbReference type="PIRSF" id="PIRSF032067">
    <property type="entry name" value="Cyanophycinase"/>
    <property type="match status" value="1"/>
</dbReference>
<dbReference type="GO" id="GO:0016787">
    <property type="term" value="F:hydrolase activity"/>
    <property type="evidence" value="ECO:0007669"/>
    <property type="project" value="InterPro"/>
</dbReference>
<dbReference type="EMBL" id="DRGM01000056">
    <property type="protein sequence ID" value="HEA15851.1"/>
    <property type="molecule type" value="Genomic_DNA"/>
</dbReference>
<dbReference type="RefSeq" id="WP_304180412.1">
    <property type="nucleotide sequence ID" value="NZ_DRGM01000056.1"/>
</dbReference>
<dbReference type="InterPro" id="IPR029062">
    <property type="entry name" value="Class_I_gatase-like"/>
</dbReference>
<feature type="active site" description="Charge relay system" evidence="1">
    <location>
        <position position="396"/>
    </location>
</feature>
<sequence>MENFREHLAKSSKCGFFAAFILTIAAFSANISANQTEQTLLLVGGALTTCSSLSPKNCIEKTSLIGKKANQFQLTGKALREIKSQWPDDSTNNRNETLRVLSKIAKQQPDLIDKGSLLWAWRDLDSRSLNNLTDREYNFVTDMLEVAVVDAKGQRIKETVQSKQNNELAANDIVNFISATAKVNSEQPSLLAITASSRDPYESADFYEGLLNFDGVESTWLALTPALAQAITTGQCEKLAQFREQNMQVFNRHKIYPDRIQAEQQLCDAGVDNLVAKIESATGIMLNGGDQSLTRKVLFDDAGKPYPWFDAIRTRPLLVGTSAGTAIQSGGSNQFGSVAMITNGTSLAALRDGAHAVSAPSERCEDDCSQGLSADALTYQTNGGLGSFSAGIVDTHFSERNRTVRLATLLAKTGQQYGFGVDETTALVFIKSQQSTIVTVLGKHGVVHLNKGKDKYSFDYSFWPAGAIIDVTSQGYQLSQRTIDSVLPAIKMPPLPVQRFNNILSDAKLRSLTQAMCLSNEQSAVGQQDEFIVTLNASKNTQYQRLNSSRYGCAITQLNVTVTTIQ</sequence>
<feature type="active site" description="Charge relay system" evidence="1">
    <location>
        <position position="423"/>
    </location>
</feature>
<dbReference type="SUPFAM" id="SSF52317">
    <property type="entry name" value="Class I glutamine amidotransferase-like"/>
    <property type="match status" value="1"/>
</dbReference>
<dbReference type="InterPro" id="IPR011811">
    <property type="entry name" value="Peptidase_S51_cyanophycinase"/>
</dbReference>